<dbReference type="InterPro" id="IPR015943">
    <property type="entry name" value="WD40/YVTN_repeat-like_dom_sf"/>
</dbReference>
<feature type="repeat" description="WD" evidence="3">
    <location>
        <begin position="1043"/>
        <end position="1075"/>
    </location>
</feature>
<keyword evidence="5" id="KW-0472">Membrane</keyword>
<feature type="repeat" description="WD" evidence="3">
    <location>
        <begin position="1088"/>
        <end position="1120"/>
    </location>
</feature>
<evidence type="ECO:0000259" key="6">
    <source>
        <dbReference type="Pfam" id="PF12894"/>
    </source>
</evidence>
<dbReference type="EMBL" id="JBHTBJ010000065">
    <property type="protein sequence ID" value="MFC7279903.1"/>
    <property type="molecule type" value="Genomic_DNA"/>
</dbReference>
<gene>
    <name evidence="8" type="ORF">ACFQS1_38600</name>
</gene>
<dbReference type="PANTHER" id="PTHR19848">
    <property type="entry name" value="WD40 REPEAT PROTEIN"/>
    <property type="match status" value="1"/>
</dbReference>
<dbReference type="InterPro" id="IPR027417">
    <property type="entry name" value="P-loop_NTPase"/>
</dbReference>
<evidence type="ECO:0000313" key="9">
    <source>
        <dbReference type="Proteomes" id="UP001596548"/>
    </source>
</evidence>
<feature type="region of interest" description="Disordered" evidence="4">
    <location>
        <begin position="723"/>
        <end position="760"/>
    </location>
</feature>
<dbReference type="InterPro" id="IPR001680">
    <property type="entry name" value="WD40_rpt"/>
</dbReference>
<evidence type="ECO:0000256" key="2">
    <source>
        <dbReference type="ARBA" id="ARBA00022737"/>
    </source>
</evidence>
<keyword evidence="5" id="KW-0812">Transmembrane</keyword>
<dbReference type="InterPro" id="IPR001387">
    <property type="entry name" value="Cro/C1-type_HTH"/>
</dbReference>
<dbReference type="Pfam" id="PF00400">
    <property type="entry name" value="WD40"/>
    <property type="match status" value="8"/>
</dbReference>
<keyword evidence="9" id="KW-1185">Reference proteome</keyword>
<name>A0ABW2I4Z2_9ACTN</name>
<dbReference type="SUPFAM" id="SSF52540">
    <property type="entry name" value="P-loop containing nucleoside triphosphate hydrolases"/>
    <property type="match status" value="1"/>
</dbReference>
<dbReference type="InterPro" id="IPR024977">
    <property type="entry name" value="Apc4-like_WD40_dom"/>
</dbReference>
<dbReference type="InterPro" id="IPR036322">
    <property type="entry name" value="WD40_repeat_dom_sf"/>
</dbReference>
<dbReference type="CDD" id="cd00200">
    <property type="entry name" value="WD40"/>
    <property type="match status" value="1"/>
</dbReference>
<keyword evidence="1 3" id="KW-0853">WD repeat</keyword>
<feature type="transmembrane region" description="Helical" evidence="5">
    <location>
        <begin position="511"/>
        <end position="534"/>
    </location>
</feature>
<evidence type="ECO:0000256" key="1">
    <source>
        <dbReference type="ARBA" id="ARBA00022574"/>
    </source>
</evidence>
<dbReference type="Pfam" id="PF20703">
    <property type="entry name" value="nSTAND1"/>
    <property type="match status" value="1"/>
</dbReference>
<comment type="caution">
    <text evidence="8">The sequence shown here is derived from an EMBL/GenBank/DDBJ whole genome shotgun (WGS) entry which is preliminary data.</text>
</comment>
<feature type="compositionally biased region" description="Gly residues" evidence="4">
    <location>
        <begin position="745"/>
        <end position="755"/>
    </location>
</feature>
<feature type="repeat" description="WD" evidence="3">
    <location>
        <begin position="1176"/>
        <end position="1199"/>
    </location>
</feature>
<dbReference type="Proteomes" id="UP001596548">
    <property type="component" value="Unassembled WGS sequence"/>
</dbReference>
<dbReference type="SUPFAM" id="SSF82171">
    <property type="entry name" value="DPP6 N-terminal domain-like"/>
    <property type="match status" value="1"/>
</dbReference>
<reference evidence="9" key="1">
    <citation type="journal article" date="2019" name="Int. J. Syst. Evol. Microbiol.">
        <title>The Global Catalogue of Microorganisms (GCM) 10K type strain sequencing project: providing services to taxonomists for standard genome sequencing and annotation.</title>
        <authorList>
            <consortium name="The Broad Institute Genomics Platform"/>
            <consortium name="The Broad Institute Genome Sequencing Center for Infectious Disease"/>
            <person name="Wu L."/>
            <person name="Ma J."/>
        </authorList>
    </citation>
    <scope>NUCLEOTIDE SEQUENCE [LARGE SCALE GENOMIC DNA]</scope>
    <source>
        <strain evidence="9">XZYJT-10</strain>
    </source>
</reference>
<accession>A0ABW2I4Z2</accession>
<dbReference type="SMART" id="SM00320">
    <property type="entry name" value="WD40"/>
    <property type="match status" value="12"/>
</dbReference>
<proteinExistence type="predicted"/>
<dbReference type="CDD" id="cd00093">
    <property type="entry name" value="HTH_XRE"/>
    <property type="match status" value="1"/>
</dbReference>
<dbReference type="SUPFAM" id="SSF50978">
    <property type="entry name" value="WD40 repeat-like"/>
    <property type="match status" value="1"/>
</dbReference>
<feature type="repeat" description="WD" evidence="3">
    <location>
        <begin position="1125"/>
        <end position="1156"/>
    </location>
</feature>
<feature type="domain" description="Anaphase-promoting complex subunit 4-like WD40" evidence="6">
    <location>
        <begin position="647"/>
        <end position="687"/>
    </location>
</feature>
<evidence type="ECO:0000259" key="7">
    <source>
        <dbReference type="Pfam" id="PF20703"/>
    </source>
</evidence>
<feature type="repeat" description="WD" evidence="3">
    <location>
        <begin position="994"/>
        <end position="1027"/>
    </location>
</feature>
<dbReference type="PROSITE" id="PS50082">
    <property type="entry name" value="WD_REPEATS_2"/>
    <property type="match status" value="5"/>
</dbReference>
<dbReference type="InterPro" id="IPR019775">
    <property type="entry name" value="WD40_repeat_CS"/>
</dbReference>
<keyword evidence="2" id="KW-0677">Repeat</keyword>
<protein>
    <submittedName>
        <fullName evidence="8">Helix-turn-helix domain-containing protein</fullName>
    </submittedName>
</protein>
<feature type="domain" description="Novel STAND NTPase 1" evidence="7">
    <location>
        <begin position="116"/>
        <end position="458"/>
    </location>
</feature>
<dbReference type="PANTHER" id="PTHR19848:SF8">
    <property type="entry name" value="F-BOX AND WD REPEAT DOMAIN CONTAINING 7"/>
    <property type="match status" value="1"/>
</dbReference>
<organism evidence="8 9">
    <name type="scientific">Paractinoplanes rhizophilus</name>
    <dbReference type="NCBI Taxonomy" id="1416877"/>
    <lineage>
        <taxon>Bacteria</taxon>
        <taxon>Bacillati</taxon>
        <taxon>Actinomycetota</taxon>
        <taxon>Actinomycetes</taxon>
        <taxon>Micromonosporales</taxon>
        <taxon>Micromonosporaceae</taxon>
        <taxon>Paractinoplanes</taxon>
    </lineage>
</organism>
<dbReference type="RefSeq" id="WP_378977679.1">
    <property type="nucleotide sequence ID" value="NZ_JBHTBJ010000065.1"/>
</dbReference>
<dbReference type="PROSITE" id="PS00678">
    <property type="entry name" value="WD_REPEATS_1"/>
    <property type="match status" value="2"/>
</dbReference>
<dbReference type="InterPro" id="IPR049052">
    <property type="entry name" value="nSTAND1"/>
</dbReference>
<keyword evidence="5" id="KW-1133">Transmembrane helix</keyword>
<evidence type="ECO:0000313" key="8">
    <source>
        <dbReference type="EMBL" id="MFC7279903.1"/>
    </source>
</evidence>
<evidence type="ECO:0000256" key="3">
    <source>
        <dbReference type="PROSITE-ProRule" id="PRU00221"/>
    </source>
</evidence>
<dbReference type="Pfam" id="PF12894">
    <property type="entry name" value="ANAPC4_WD40"/>
    <property type="match status" value="1"/>
</dbReference>
<dbReference type="Gene3D" id="2.130.10.10">
    <property type="entry name" value="YVTN repeat-like/Quinoprotein amine dehydrogenase"/>
    <property type="match status" value="3"/>
</dbReference>
<dbReference type="Pfam" id="PF13560">
    <property type="entry name" value="HTH_31"/>
    <property type="match status" value="1"/>
</dbReference>
<evidence type="ECO:0000256" key="4">
    <source>
        <dbReference type="SAM" id="MobiDB-lite"/>
    </source>
</evidence>
<dbReference type="PROSITE" id="PS50294">
    <property type="entry name" value="WD_REPEATS_REGION"/>
    <property type="match status" value="4"/>
</dbReference>
<evidence type="ECO:0000256" key="5">
    <source>
        <dbReference type="SAM" id="Phobius"/>
    </source>
</evidence>
<sequence length="1236" mass="128135">MFGHHCRTGRAAGILDPDLIHSRDDLGRALTALRHRAGLTIRDLARRADLPKATADDYLRARHLPGPAQGEQFQALLIACGVTEEDELARWQDALLRVRAGSDGRSRRRRAGETPPYRGLKPFEPEDAGLFFGRDAFVARTIERLADRPPLMFLIGASGSGKSSVLRAGLVPAIEAGGGTASIMVPGRDPVAALERAIAAAPGVLIVDQFEELYTLADEPAATDFVRRLAGLGPATTVVAGLRADFFSRVASDPALVPALQTAQVVVPPLSEAELRAAIVEPAAARGVTVDEALVDLVLTEVERGAAGALPLLSHALLSAWENGQGDRVTVADYKAAGGLRGAVQQSAEIAYAELDESQRELARRMFLRLVAVDDDVITTKRRIDRSELPADSAAALEGFVTGRLITVDEKHVEISHDALLTAWPRLAEWVAADHAGLLTHRRLTRAANEWQVNGNDSQLLLRGTVLAGAEEWAADPDHDAAMNRLERAFLVAGVSAREAEQRSARRRVRLLVRLVGALVVALLVTVFSAVHAVRSGDEAARQQRAAERARDEALSRQVAIESTRAAATDPALSQQLALAAYRISPTVDARSALLDATSAGVVDRRLGASGPTAMRLNPAGTVVAVSDALTGEVVLRGFAANRIGDRLGAVPAEAKTDQVYALAWAPDGRALAIGGMAGRVRIFDVADPAHPVALPSPPGGGGAVEGLAFAPDGSRLVAVGADPPTRSWARSGDGWRATPLAGRSAGGPEAGAGGDDVDQAVAFSPDGRTLAVGGSSGSLRRWRDGKLTTVPITDSTITVVAFAPDGSSVLVGAKDHSVTIVGATRRRLETGFTTWVNAAAYAPDGRLVAVGGSNGTIAVFDAAGARVDTIAGSAQVTSLAYTRDGSMLLAAAADGTVRGFPARPRAVPGLGGPLFSVGFARDGSRLVAASTGDTGRVSTWSATTSAASPVALPAWLGPPDGTSAISPDGRLIAAGSATGRVVVVGEGRPPVRLTGATAVIEQLVFGPRGDLVAAGSDDGFVHLWDVGGKAFPPLNAGGLTASVAFSPDGKLLAGASVDRSVHLWDVRDPAHARPVATPGGFDNYAWSVAFSPDSATLAAGGADDTIRRWDVRDPAHPRSLGPPLTGPTHYIAGLAFSPDGRTLAASGGDGSVWAWRDGQPTMALHAANPGGQTYTVAYSPDGRTLAAGGSSGKVVFWDTDPAVAAAAICRSGGDPLSRPEWAVYVPGAPYQETCA</sequence>